<evidence type="ECO:0000313" key="1">
    <source>
        <dbReference type="EMBL" id="MEQ2193023.1"/>
    </source>
</evidence>
<gene>
    <name evidence="1" type="ORF">XENOCAPTIV_021951</name>
</gene>
<accession>A0ABV0QB25</accession>
<name>A0ABV0QB25_9TELE</name>
<keyword evidence="2" id="KW-1185">Reference proteome</keyword>
<dbReference type="EMBL" id="JAHRIN010004842">
    <property type="protein sequence ID" value="MEQ2193023.1"/>
    <property type="molecule type" value="Genomic_DNA"/>
</dbReference>
<sequence length="106" mass="12243">MEDLLIAQQILFKVSKPPNLVNPIKMVMTCPSRCSWNISISSPTDPCCFFIQFFCALILRKAKQHSVHYPMYNSFSVLQHIDNNRVETLINPLFERAVIKRLVISC</sequence>
<reference evidence="1 2" key="1">
    <citation type="submission" date="2021-06" db="EMBL/GenBank/DDBJ databases">
        <authorList>
            <person name="Palmer J.M."/>
        </authorList>
    </citation>
    <scope>NUCLEOTIDE SEQUENCE [LARGE SCALE GENOMIC DNA]</scope>
    <source>
        <strain evidence="1 2">XC_2019</strain>
        <tissue evidence="1">Muscle</tissue>
    </source>
</reference>
<evidence type="ECO:0000313" key="2">
    <source>
        <dbReference type="Proteomes" id="UP001434883"/>
    </source>
</evidence>
<comment type="caution">
    <text evidence="1">The sequence shown here is derived from an EMBL/GenBank/DDBJ whole genome shotgun (WGS) entry which is preliminary data.</text>
</comment>
<proteinExistence type="predicted"/>
<protein>
    <submittedName>
        <fullName evidence="1">Uncharacterized protein</fullName>
    </submittedName>
</protein>
<dbReference type="Proteomes" id="UP001434883">
    <property type="component" value="Unassembled WGS sequence"/>
</dbReference>
<organism evidence="1 2">
    <name type="scientific">Xenoophorus captivus</name>
    <dbReference type="NCBI Taxonomy" id="1517983"/>
    <lineage>
        <taxon>Eukaryota</taxon>
        <taxon>Metazoa</taxon>
        <taxon>Chordata</taxon>
        <taxon>Craniata</taxon>
        <taxon>Vertebrata</taxon>
        <taxon>Euteleostomi</taxon>
        <taxon>Actinopterygii</taxon>
        <taxon>Neopterygii</taxon>
        <taxon>Teleostei</taxon>
        <taxon>Neoteleostei</taxon>
        <taxon>Acanthomorphata</taxon>
        <taxon>Ovalentaria</taxon>
        <taxon>Atherinomorphae</taxon>
        <taxon>Cyprinodontiformes</taxon>
        <taxon>Goodeidae</taxon>
        <taxon>Xenoophorus</taxon>
    </lineage>
</organism>